<dbReference type="SUPFAM" id="SSF56784">
    <property type="entry name" value="HAD-like"/>
    <property type="match status" value="1"/>
</dbReference>
<dbReference type="Pfam" id="PF13242">
    <property type="entry name" value="Hydrolase_like"/>
    <property type="match status" value="1"/>
</dbReference>
<evidence type="ECO:0000259" key="4">
    <source>
        <dbReference type="Pfam" id="PF00483"/>
    </source>
</evidence>
<dbReference type="CDD" id="cd04181">
    <property type="entry name" value="NTP_transferase"/>
    <property type="match status" value="1"/>
</dbReference>
<dbReference type="Proteomes" id="UP000195386">
    <property type="component" value="Unassembled WGS sequence"/>
</dbReference>
<evidence type="ECO:0000256" key="1">
    <source>
        <dbReference type="ARBA" id="ARBA00022490"/>
    </source>
</evidence>
<dbReference type="RefSeq" id="WP_087425767.1">
    <property type="nucleotide sequence ID" value="NZ_CATZGC010000021.1"/>
</dbReference>
<name>A0A1Y3YWU9_9BACE</name>
<accession>A0A1Y3YWU9</accession>
<sequence length="416" mass="47174">MKVVVIAGGQGTRIASVNSEIPKAMIPINGKPILEYEIEMALRYGYMDFIFIIGYMGEQIEAYFGDGRKWGVNIEYFKEDKPLGTAGALGNLKDQLTEDFFVFYGDTVMDFDMNAMQEYHKKKKADATLFVHPNDHPYDSDIVDLDDHGRVCRFYNKPHISDFVSRNIVNAAVFIFSPAILSCIEIGVKSHIEKNVLPMCLEKGMRLYGYLSFEYIKDMGTPDRYYSVCQDMISGKVTRMNRCNPRPAVFLDRDGVLSKEVNLLCKPEQLELIEGVPEAVRYINQKGYLAIVVTNQPVIARNLCSIDELNYIHAKLETLLGHEHAYLNAIYYCPHHPDNGYLEERKEYKIKCMCRKPSPGMLLQAASDWNIDIGTSYMIGDRVSDVQAGESAGCKQSVQVETNRPYALLDVLKSLI</sequence>
<dbReference type="GO" id="GO:0046872">
    <property type="term" value="F:metal ion binding"/>
    <property type="evidence" value="ECO:0007669"/>
    <property type="project" value="UniProtKB-KW"/>
</dbReference>
<organism evidence="5 6">
    <name type="scientific">Bacteroides clarus</name>
    <dbReference type="NCBI Taxonomy" id="626929"/>
    <lineage>
        <taxon>Bacteria</taxon>
        <taxon>Pseudomonadati</taxon>
        <taxon>Bacteroidota</taxon>
        <taxon>Bacteroidia</taxon>
        <taxon>Bacteroidales</taxon>
        <taxon>Bacteroidaceae</taxon>
        <taxon>Bacteroides</taxon>
    </lineage>
</organism>
<feature type="domain" description="Nucleotidyl transferase" evidence="4">
    <location>
        <begin position="2"/>
        <end position="232"/>
    </location>
</feature>
<dbReference type="Pfam" id="PF00483">
    <property type="entry name" value="NTP_transferase"/>
    <property type="match status" value="1"/>
</dbReference>
<evidence type="ECO:0000313" key="6">
    <source>
        <dbReference type="Proteomes" id="UP000195386"/>
    </source>
</evidence>
<gene>
    <name evidence="5" type="ORF">B5F97_06325</name>
</gene>
<dbReference type="NCBIfam" id="TIGR01662">
    <property type="entry name" value="HAD-SF-IIIA"/>
    <property type="match status" value="1"/>
</dbReference>
<dbReference type="GO" id="GO:0016791">
    <property type="term" value="F:phosphatase activity"/>
    <property type="evidence" value="ECO:0007669"/>
    <property type="project" value="InterPro"/>
</dbReference>
<protein>
    <submittedName>
        <fullName evidence="5">D,D-heptose 1,7-bisphosphate phosphatase</fullName>
    </submittedName>
</protein>
<reference evidence="6" key="1">
    <citation type="submission" date="2017-04" db="EMBL/GenBank/DDBJ databases">
        <title>Function of individual gut microbiota members based on whole genome sequencing of pure cultures obtained from chicken caecum.</title>
        <authorList>
            <person name="Medvecky M."/>
            <person name="Cejkova D."/>
            <person name="Polansky O."/>
            <person name="Karasova D."/>
            <person name="Kubasova T."/>
            <person name="Cizek A."/>
            <person name="Rychlik I."/>
        </authorList>
    </citation>
    <scope>NUCLEOTIDE SEQUENCE [LARGE SCALE GENOMIC DNA]</scope>
    <source>
        <strain evidence="6">An43</strain>
    </source>
</reference>
<dbReference type="InterPro" id="IPR023214">
    <property type="entry name" value="HAD_sf"/>
</dbReference>
<evidence type="ECO:0000256" key="2">
    <source>
        <dbReference type="ARBA" id="ARBA00022723"/>
    </source>
</evidence>
<dbReference type="InterPro" id="IPR006549">
    <property type="entry name" value="HAD-SF_hydro_IIIA"/>
</dbReference>
<keyword evidence="2" id="KW-0479">Metal-binding</keyword>
<dbReference type="AlphaFoldDB" id="A0A1Y3YWU9"/>
<dbReference type="Gene3D" id="3.90.550.10">
    <property type="entry name" value="Spore Coat Polysaccharide Biosynthesis Protein SpsA, Chain A"/>
    <property type="match status" value="1"/>
</dbReference>
<keyword evidence="3" id="KW-0378">Hydrolase</keyword>
<evidence type="ECO:0000313" key="5">
    <source>
        <dbReference type="EMBL" id="OUO01832.1"/>
    </source>
</evidence>
<dbReference type="SUPFAM" id="SSF53448">
    <property type="entry name" value="Nucleotide-diphospho-sugar transferases"/>
    <property type="match status" value="1"/>
</dbReference>
<dbReference type="EMBL" id="NFII01000004">
    <property type="protein sequence ID" value="OUO01832.1"/>
    <property type="molecule type" value="Genomic_DNA"/>
</dbReference>
<keyword evidence="1" id="KW-0963">Cytoplasm</keyword>
<dbReference type="InterPro" id="IPR050486">
    <property type="entry name" value="Mannose-1P_guanyltransferase"/>
</dbReference>
<dbReference type="InterPro" id="IPR006543">
    <property type="entry name" value="Histidinol-phos"/>
</dbReference>
<evidence type="ECO:0000256" key="3">
    <source>
        <dbReference type="ARBA" id="ARBA00022801"/>
    </source>
</evidence>
<dbReference type="Gene3D" id="3.40.50.1000">
    <property type="entry name" value="HAD superfamily/HAD-like"/>
    <property type="match status" value="1"/>
</dbReference>
<proteinExistence type="predicted"/>
<dbReference type="InterPro" id="IPR005835">
    <property type="entry name" value="NTP_transferase_dom"/>
</dbReference>
<dbReference type="NCBIfam" id="TIGR01656">
    <property type="entry name" value="Histidinol-ppas"/>
    <property type="match status" value="1"/>
</dbReference>
<comment type="caution">
    <text evidence="5">The sequence shown here is derived from an EMBL/GenBank/DDBJ whole genome shotgun (WGS) entry which is preliminary data.</text>
</comment>
<dbReference type="CDD" id="cd07503">
    <property type="entry name" value="HAD_HisB-N"/>
    <property type="match status" value="1"/>
</dbReference>
<dbReference type="InterPro" id="IPR029044">
    <property type="entry name" value="Nucleotide-diphossugar_trans"/>
</dbReference>
<dbReference type="PANTHER" id="PTHR22572">
    <property type="entry name" value="SUGAR-1-PHOSPHATE GUANYL TRANSFERASE"/>
    <property type="match status" value="1"/>
</dbReference>
<dbReference type="InterPro" id="IPR036412">
    <property type="entry name" value="HAD-like_sf"/>
</dbReference>